<accession>A0A9R0ICW6</accession>
<feature type="compositionally biased region" description="Polar residues" evidence="2">
    <location>
        <begin position="214"/>
        <end position="223"/>
    </location>
</feature>
<feature type="compositionally biased region" description="Basic and acidic residues" evidence="2">
    <location>
        <begin position="372"/>
        <end position="384"/>
    </location>
</feature>
<dbReference type="InterPro" id="IPR042277">
    <property type="entry name" value="IST1-like"/>
</dbReference>
<dbReference type="PANTHER" id="PTHR12161:SF14">
    <property type="entry name" value="REGULATOR OF VPS4 ACTIVITY IN THE MVB PATHWAY PROTEIN"/>
    <property type="match status" value="1"/>
</dbReference>
<dbReference type="PANTHER" id="PTHR12161">
    <property type="entry name" value="IST1 FAMILY MEMBER"/>
    <property type="match status" value="1"/>
</dbReference>
<evidence type="ECO:0000313" key="3">
    <source>
        <dbReference type="Proteomes" id="UP000813463"/>
    </source>
</evidence>
<proteinExistence type="inferred from homology"/>
<comment type="similarity">
    <text evidence="1">Belongs to the IST1 family.</text>
</comment>
<organism evidence="3 4">
    <name type="scientific">Spinacia oleracea</name>
    <name type="common">Spinach</name>
    <dbReference type="NCBI Taxonomy" id="3562"/>
    <lineage>
        <taxon>Eukaryota</taxon>
        <taxon>Viridiplantae</taxon>
        <taxon>Streptophyta</taxon>
        <taxon>Embryophyta</taxon>
        <taxon>Tracheophyta</taxon>
        <taxon>Spermatophyta</taxon>
        <taxon>Magnoliopsida</taxon>
        <taxon>eudicotyledons</taxon>
        <taxon>Gunneridae</taxon>
        <taxon>Pentapetalae</taxon>
        <taxon>Caryophyllales</taxon>
        <taxon>Chenopodiaceae</taxon>
        <taxon>Chenopodioideae</taxon>
        <taxon>Anserineae</taxon>
        <taxon>Spinacia</taxon>
    </lineage>
</organism>
<keyword evidence="3" id="KW-1185">Reference proteome</keyword>
<feature type="compositionally biased region" description="Basic and acidic residues" evidence="2">
    <location>
        <begin position="316"/>
        <end position="325"/>
    </location>
</feature>
<dbReference type="GO" id="GO:0008104">
    <property type="term" value="P:intracellular protein localization"/>
    <property type="evidence" value="ECO:0000318"/>
    <property type="project" value="GO_Central"/>
</dbReference>
<feature type="region of interest" description="Disordered" evidence="2">
    <location>
        <begin position="203"/>
        <end position="229"/>
    </location>
</feature>
<dbReference type="Gene3D" id="1.20.1260.60">
    <property type="entry name" value="Vacuolar protein sorting-associated protein Ist1"/>
    <property type="match status" value="1"/>
</dbReference>
<reference evidence="4" key="2">
    <citation type="submission" date="2025-08" db="UniProtKB">
        <authorList>
            <consortium name="RefSeq"/>
        </authorList>
    </citation>
    <scope>IDENTIFICATION</scope>
    <source>
        <tissue evidence="4">Leaf</tissue>
    </source>
</reference>
<reference evidence="3" key="1">
    <citation type="journal article" date="2021" name="Nat. Commun.">
        <title>Genomic analyses provide insights into spinach domestication and the genetic basis of agronomic traits.</title>
        <authorList>
            <person name="Cai X."/>
            <person name="Sun X."/>
            <person name="Xu C."/>
            <person name="Sun H."/>
            <person name="Wang X."/>
            <person name="Ge C."/>
            <person name="Zhang Z."/>
            <person name="Wang Q."/>
            <person name="Fei Z."/>
            <person name="Jiao C."/>
            <person name="Wang Q."/>
        </authorList>
    </citation>
    <scope>NUCLEOTIDE SEQUENCE [LARGE SCALE GENOMIC DNA]</scope>
    <source>
        <strain evidence="3">cv. Varoflay</strain>
    </source>
</reference>
<dbReference type="GO" id="GO:0015031">
    <property type="term" value="P:protein transport"/>
    <property type="evidence" value="ECO:0007669"/>
    <property type="project" value="InterPro"/>
</dbReference>
<sequence length="502" mass="57252">MLDGIFRSNFRSKCKSSLNRTKTRLEVIKKRRNAMQKFLKKDIAELLKSNLDRNAYGRKTGVSYLAFIWRRLEWANVISMAEGLYMELNLSSCYGYVEQCCATIAENLKEMHRQSQCPESCRVAVASVIYAAARFSDLPELRDLRNQFYEKYGKDLEPFTSKEFMENLMARPPTTLMKLQLMQEIAQEFSVPWDPMQLEQQLQSPGLSKGKPANITSANTGSDGQPLFRNKSTTDLVKGKQVDNNARQINNEVKTLAVKSRRRNSCTGLKENVAEKLQEAKNSTQEEQIPENAYYRKPFTNRIVPSPYIVSNNDTNDDRKQKNEVDDSTGSVKARPRSVRTKFLKPSTSANCTNSNAEHETDPRGTLSARVTESRRPDIDLNHDGEEEEEEAKLDKLLPNFQKKKVPESSQAAARVEDTGTPKFELPPPPGRRRYFFSENDQPSSPVIKELGQQQSESQKTVTKKHVRSSSYVNDVHPRMPDFDDLAERIAVLKTVQGEFEL</sequence>
<feature type="region of interest" description="Disordered" evidence="2">
    <location>
        <begin position="278"/>
        <end position="470"/>
    </location>
</feature>
<feature type="compositionally biased region" description="Polar residues" evidence="2">
    <location>
        <begin position="346"/>
        <end position="356"/>
    </location>
</feature>
<dbReference type="Proteomes" id="UP000813463">
    <property type="component" value="Chromosome 4"/>
</dbReference>
<evidence type="ECO:0000256" key="2">
    <source>
        <dbReference type="SAM" id="MobiDB-lite"/>
    </source>
</evidence>
<name>A0A9R0ICW6_SPIOL</name>
<dbReference type="KEGG" id="soe:110786588"/>
<dbReference type="RefSeq" id="XP_021846832.2">
    <property type="nucleotide sequence ID" value="XM_021991140.2"/>
</dbReference>
<dbReference type="InterPro" id="IPR005061">
    <property type="entry name" value="Ist1"/>
</dbReference>
<feature type="compositionally biased region" description="Polar residues" evidence="2">
    <location>
        <begin position="452"/>
        <end position="461"/>
    </location>
</feature>
<evidence type="ECO:0000313" key="4">
    <source>
        <dbReference type="RefSeq" id="XP_021846832.2"/>
    </source>
</evidence>
<feature type="compositionally biased region" description="Basic residues" evidence="2">
    <location>
        <begin position="334"/>
        <end position="343"/>
    </location>
</feature>
<protein>
    <submittedName>
        <fullName evidence="4">Uncharacterized protein isoform X1</fullName>
    </submittedName>
</protein>
<dbReference type="AlphaFoldDB" id="A0A9R0ICW6"/>
<dbReference type="Pfam" id="PF03398">
    <property type="entry name" value="Ist1"/>
    <property type="match status" value="1"/>
</dbReference>
<gene>
    <name evidence="4" type="primary">LOC110786588</name>
</gene>
<dbReference type="GeneID" id="110786588"/>
<evidence type="ECO:0000256" key="1">
    <source>
        <dbReference type="ARBA" id="ARBA00005536"/>
    </source>
</evidence>